<dbReference type="SUPFAM" id="SSF51556">
    <property type="entry name" value="Metallo-dependent hydrolases"/>
    <property type="match status" value="1"/>
</dbReference>
<evidence type="ECO:0000256" key="7">
    <source>
        <dbReference type="ARBA" id="ARBA00022723"/>
    </source>
</evidence>
<dbReference type="UniPathway" id="UPA00395">
    <property type="reaction ID" value="UER00653"/>
</dbReference>
<dbReference type="GO" id="GO:0006145">
    <property type="term" value="P:purine nucleobase catabolic process"/>
    <property type="evidence" value="ECO:0007669"/>
    <property type="project" value="TreeGrafter"/>
</dbReference>
<dbReference type="InterPro" id="IPR002195">
    <property type="entry name" value="Dihydroorotase_CS"/>
</dbReference>
<comment type="similarity">
    <text evidence="4">Belongs to the metallo-dependent hydrolases superfamily. Allantoinase family.</text>
</comment>
<dbReference type="InterPro" id="IPR017593">
    <property type="entry name" value="Allantoinase"/>
</dbReference>
<dbReference type="SUPFAM" id="SSF51338">
    <property type="entry name" value="Composite domain of metallo-dependent hydrolases"/>
    <property type="match status" value="1"/>
</dbReference>
<protein>
    <recommendedName>
        <fullName evidence="6">allantoinase</fullName>
        <ecNumber evidence="6">3.5.2.5</ecNumber>
    </recommendedName>
</protein>
<evidence type="ECO:0000259" key="10">
    <source>
        <dbReference type="Pfam" id="PF01979"/>
    </source>
</evidence>
<dbReference type="Pfam" id="PF01979">
    <property type="entry name" value="Amidohydro_1"/>
    <property type="match status" value="1"/>
</dbReference>
<keyword evidence="8" id="KW-0378">Hydrolase</keyword>
<dbReference type="GO" id="GO:0008270">
    <property type="term" value="F:zinc ion binding"/>
    <property type="evidence" value="ECO:0007669"/>
    <property type="project" value="InterPro"/>
</dbReference>
<reference evidence="11 12" key="1">
    <citation type="journal article" date="2013" name="MBio">
        <title>Genome sequencing of the plant pathogen Taphrina deformans, the causal agent of peach leaf curl.</title>
        <authorList>
            <person name="Cisse O.H."/>
            <person name="Almeida J.M.G.C.F."/>
            <person name="Fonseca A."/>
            <person name="Kumar A.A."/>
            <person name="Salojaervi J."/>
            <person name="Overmyer K."/>
            <person name="Hauser P.M."/>
            <person name="Pagni M."/>
        </authorList>
    </citation>
    <scope>NUCLEOTIDE SEQUENCE [LARGE SCALE GENOMIC DNA]</scope>
    <source>
        <strain evidence="12">PYCC 5710 / ATCC 11124 / CBS 356.35 / IMI 108563 / JCM 9778 / NBRC 8474</strain>
    </source>
</reference>
<dbReference type="PROSITE" id="PS00482">
    <property type="entry name" value="DIHYDROOROTASE_1"/>
    <property type="match status" value="1"/>
</dbReference>
<evidence type="ECO:0000256" key="6">
    <source>
        <dbReference type="ARBA" id="ARBA00012863"/>
    </source>
</evidence>
<dbReference type="NCBIfam" id="TIGR03178">
    <property type="entry name" value="allantoinase"/>
    <property type="match status" value="1"/>
</dbReference>
<dbReference type="InterPro" id="IPR050138">
    <property type="entry name" value="DHOase/Allantoinase_Hydrolase"/>
</dbReference>
<dbReference type="EMBL" id="CAHR02000060">
    <property type="protein sequence ID" value="CCG81818.1"/>
    <property type="molecule type" value="Genomic_DNA"/>
</dbReference>
<evidence type="ECO:0000313" key="12">
    <source>
        <dbReference type="Proteomes" id="UP000013776"/>
    </source>
</evidence>
<dbReference type="VEuPathDB" id="FungiDB:TAPDE_001680"/>
<gene>
    <name evidence="11" type="ORF">TAPDE_001680</name>
</gene>
<comment type="cofactor">
    <cofactor evidence="2">
        <name>Zn(2+)</name>
        <dbReference type="ChEBI" id="CHEBI:29105"/>
    </cofactor>
</comment>
<dbReference type="Gene3D" id="3.20.20.140">
    <property type="entry name" value="Metal-dependent hydrolases"/>
    <property type="match status" value="1"/>
</dbReference>
<dbReference type="GO" id="GO:0000256">
    <property type="term" value="P:allantoin catabolic process"/>
    <property type="evidence" value="ECO:0007669"/>
    <property type="project" value="UniProtKB-UniPathway"/>
</dbReference>
<accession>R4X8C9</accession>
<evidence type="ECO:0000313" key="11">
    <source>
        <dbReference type="EMBL" id="CCG81818.1"/>
    </source>
</evidence>
<proteinExistence type="inferred from homology"/>
<evidence type="ECO:0000256" key="9">
    <source>
        <dbReference type="ARBA" id="ARBA00022833"/>
    </source>
</evidence>
<feature type="domain" description="Amidohydrolase-related" evidence="10">
    <location>
        <begin position="50"/>
        <end position="406"/>
    </location>
</feature>
<evidence type="ECO:0000256" key="4">
    <source>
        <dbReference type="ARBA" id="ARBA00010368"/>
    </source>
</evidence>
<keyword evidence="7" id="KW-0479">Metal-binding</keyword>
<evidence type="ECO:0000256" key="3">
    <source>
        <dbReference type="ARBA" id="ARBA00004968"/>
    </source>
</evidence>
<comment type="pathway">
    <text evidence="3">Nitrogen metabolism; (S)-allantoin degradation; allantoate from (S)-allantoin: step 1/1.</text>
</comment>
<dbReference type="STRING" id="1097556.R4X8C9"/>
<evidence type="ECO:0000256" key="1">
    <source>
        <dbReference type="ARBA" id="ARBA00001756"/>
    </source>
</evidence>
<dbReference type="FunFam" id="3.20.20.140:FF:000032">
    <property type="entry name" value="Allantoinase Dal1"/>
    <property type="match status" value="1"/>
</dbReference>
<keyword evidence="12" id="KW-1185">Reference proteome</keyword>
<evidence type="ECO:0000256" key="2">
    <source>
        <dbReference type="ARBA" id="ARBA00001947"/>
    </source>
</evidence>
<dbReference type="GO" id="GO:0004038">
    <property type="term" value="F:allantoinase activity"/>
    <property type="evidence" value="ECO:0007669"/>
    <property type="project" value="UniProtKB-EC"/>
</dbReference>
<dbReference type="InterPro" id="IPR011059">
    <property type="entry name" value="Metal-dep_hydrolase_composite"/>
</dbReference>
<comment type="catalytic activity">
    <reaction evidence="1">
        <text>(S)-allantoin + H2O = allantoate + H(+)</text>
        <dbReference type="Rhea" id="RHEA:17029"/>
        <dbReference type="ChEBI" id="CHEBI:15377"/>
        <dbReference type="ChEBI" id="CHEBI:15378"/>
        <dbReference type="ChEBI" id="CHEBI:15678"/>
        <dbReference type="ChEBI" id="CHEBI:17536"/>
        <dbReference type="EC" id="3.5.2.5"/>
    </reaction>
</comment>
<dbReference type="PANTHER" id="PTHR43668:SF2">
    <property type="entry name" value="ALLANTOINASE"/>
    <property type="match status" value="1"/>
</dbReference>
<dbReference type="OrthoDB" id="10258955at2759"/>
<dbReference type="GO" id="GO:0005737">
    <property type="term" value="C:cytoplasm"/>
    <property type="evidence" value="ECO:0007669"/>
    <property type="project" value="TreeGrafter"/>
</dbReference>
<dbReference type="Proteomes" id="UP000013776">
    <property type="component" value="Unassembled WGS sequence"/>
</dbReference>
<dbReference type="PROSITE" id="PS01137">
    <property type="entry name" value="TATD_1"/>
    <property type="match status" value="1"/>
</dbReference>
<name>R4X8C9_TAPDE</name>
<dbReference type="PANTHER" id="PTHR43668">
    <property type="entry name" value="ALLANTOINASE"/>
    <property type="match status" value="1"/>
</dbReference>
<comment type="subunit">
    <text evidence="5">Homotetramer.</text>
</comment>
<dbReference type="EC" id="3.5.2.5" evidence="6"/>
<dbReference type="InterPro" id="IPR006680">
    <property type="entry name" value="Amidohydro-rel"/>
</dbReference>
<dbReference type="GO" id="GO:0050897">
    <property type="term" value="F:cobalt ion binding"/>
    <property type="evidence" value="ECO:0007669"/>
    <property type="project" value="InterPro"/>
</dbReference>
<keyword evidence="9" id="KW-0862">Zinc</keyword>
<organism evidence="11 12">
    <name type="scientific">Taphrina deformans (strain PYCC 5710 / ATCC 11124 / CBS 356.35 / IMI 108563 / JCM 9778 / NBRC 8474)</name>
    <name type="common">Peach leaf curl fungus</name>
    <name type="synonym">Lalaria deformans</name>
    <dbReference type="NCBI Taxonomy" id="1097556"/>
    <lineage>
        <taxon>Eukaryota</taxon>
        <taxon>Fungi</taxon>
        <taxon>Dikarya</taxon>
        <taxon>Ascomycota</taxon>
        <taxon>Taphrinomycotina</taxon>
        <taxon>Taphrinomycetes</taxon>
        <taxon>Taphrinales</taxon>
        <taxon>Taphrinaceae</taxon>
        <taxon>Taphrina</taxon>
    </lineage>
</organism>
<dbReference type="InterPro" id="IPR018228">
    <property type="entry name" value="DNase_TatD-rel_CS"/>
</dbReference>
<dbReference type="InterPro" id="IPR032466">
    <property type="entry name" value="Metal_Hydrolase"/>
</dbReference>
<evidence type="ECO:0000256" key="5">
    <source>
        <dbReference type="ARBA" id="ARBA00011881"/>
    </source>
</evidence>
<dbReference type="eggNOG" id="KOG2584">
    <property type="taxonomic scope" value="Eukaryota"/>
</dbReference>
<dbReference type="AlphaFoldDB" id="R4X8C9"/>
<comment type="caution">
    <text evidence="11">The sequence shown here is derived from an EMBL/GenBank/DDBJ whole genome shotgun (WGS) entry which is preliminary data.</text>
</comment>
<sequence length="450" mass="49693">MITLSSNRVLFSTNVEPSPGTLQIDSRTGLVAAIYDYKLDSVDHDYGDLVIMPGLVDSHVHLNEPGRTDWEGFESGTRAAISGGVTTVVDMPLNAIPPTTTVENLHIKLAASQDQCYSDVAFWGGVIPGNHDDLRPLVDAGVRGFKCFLINSGVEEFPHVSPNEVAIAMEALQDTDSILMFHAEMDSSITDVSTVDVSNQHSYRRFLDSRPDSFEVDAITQVIKIARDYPRLRLHIVHLASAQALPILREAQASGVRITAETCFHYLTFQVDDIPENGTQYKCCPPIRTQSNREGIWDALKDGTITSVVSDHSPCTPKLKEGDFMSAWGGVSALGLGLQILWTEASRRNFTIGDVARWTSANTAKQTHLFPRKGALQIDSDADIVIWDPETQWTVALDDLHFKNKVSPYLGMKLKGRIRESWLRGRKVWSSEHGWSSASGRTILQSAETS</sequence>
<evidence type="ECO:0000256" key="8">
    <source>
        <dbReference type="ARBA" id="ARBA00022801"/>
    </source>
</evidence>